<dbReference type="InterPro" id="IPR036188">
    <property type="entry name" value="FAD/NAD-bd_sf"/>
</dbReference>
<keyword evidence="4" id="KW-0274">FAD</keyword>
<dbReference type="PANTHER" id="PTHR10961:SF37">
    <property type="entry name" value="FAD DEPENDENT OXIDOREDUCTASE DOMAIN-CONTAINING PROTEIN"/>
    <property type="match status" value="1"/>
</dbReference>
<comment type="cofactor">
    <cofactor evidence="1">
        <name>FAD</name>
        <dbReference type="ChEBI" id="CHEBI:57692"/>
    </cofactor>
</comment>
<dbReference type="Pfam" id="PF01266">
    <property type="entry name" value="DAO"/>
    <property type="match status" value="1"/>
</dbReference>
<dbReference type="AlphaFoldDB" id="A0A8K0WRP4"/>
<gene>
    <name evidence="7" type="ORF">B0I35DRAFT_352890</name>
</gene>
<dbReference type="GO" id="GO:0050660">
    <property type="term" value="F:flavin adenine dinucleotide binding"/>
    <property type="evidence" value="ECO:0007669"/>
    <property type="project" value="InterPro"/>
</dbReference>
<dbReference type="Proteomes" id="UP000813444">
    <property type="component" value="Unassembled WGS sequence"/>
</dbReference>
<keyword evidence="5" id="KW-0560">Oxidoreductase</keyword>
<dbReference type="OrthoDB" id="2219495at2759"/>
<dbReference type="GO" id="GO:0008115">
    <property type="term" value="F:sarcosine oxidase activity"/>
    <property type="evidence" value="ECO:0007669"/>
    <property type="project" value="TreeGrafter"/>
</dbReference>
<dbReference type="SUPFAM" id="SSF51905">
    <property type="entry name" value="FAD/NAD(P)-binding domain"/>
    <property type="match status" value="1"/>
</dbReference>
<evidence type="ECO:0000256" key="2">
    <source>
        <dbReference type="ARBA" id="ARBA00010989"/>
    </source>
</evidence>
<dbReference type="EMBL" id="JAGPNK010000006">
    <property type="protein sequence ID" value="KAH7319746.1"/>
    <property type="molecule type" value="Genomic_DNA"/>
</dbReference>
<protein>
    <submittedName>
        <fullName evidence="7">FAD dependent oxidoreductase</fullName>
    </submittedName>
</protein>
<evidence type="ECO:0000256" key="3">
    <source>
        <dbReference type="ARBA" id="ARBA00022630"/>
    </source>
</evidence>
<evidence type="ECO:0000313" key="8">
    <source>
        <dbReference type="Proteomes" id="UP000813444"/>
    </source>
</evidence>
<name>A0A8K0WRP4_9HYPO</name>
<evidence type="ECO:0000259" key="6">
    <source>
        <dbReference type="Pfam" id="PF01266"/>
    </source>
</evidence>
<evidence type="ECO:0000256" key="5">
    <source>
        <dbReference type="ARBA" id="ARBA00023002"/>
    </source>
</evidence>
<reference evidence="7" key="1">
    <citation type="journal article" date="2021" name="Nat. Commun.">
        <title>Genetic determinants of endophytism in the Arabidopsis root mycobiome.</title>
        <authorList>
            <person name="Mesny F."/>
            <person name="Miyauchi S."/>
            <person name="Thiergart T."/>
            <person name="Pickel B."/>
            <person name="Atanasova L."/>
            <person name="Karlsson M."/>
            <person name="Huettel B."/>
            <person name="Barry K.W."/>
            <person name="Haridas S."/>
            <person name="Chen C."/>
            <person name="Bauer D."/>
            <person name="Andreopoulos W."/>
            <person name="Pangilinan J."/>
            <person name="LaButti K."/>
            <person name="Riley R."/>
            <person name="Lipzen A."/>
            <person name="Clum A."/>
            <person name="Drula E."/>
            <person name="Henrissat B."/>
            <person name="Kohler A."/>
            <person name="Grigoriev I.V."/>
            <person name="Martin F.M."/>
            <person name="Hacquard S."/>
        </authorList>
    </citation>
    <scope>NUCLEOTIDE SEQUENCE</scope>
    <source>
        <strain evidence="7">MPI-CAGE-CH-0235</strain>
    </source>
</reference>
<feature type="domain" description="FAD dependent oxidoreductase" evidence="6">
    <location>
        <begin position="11"/>
        <end position="394"/>
    </location>
</feature>
<comment type="caution">
    <text evidence="7">The sequence shown here is derived from an EMBL/GenBank/DDBJ whole genome shotgun (WGS) entry which is preliminary data.</text>
</comment>
<dbReference type="PANTHER" id="PTHR10961">
    <property type="entry name" value="PEROXISOMAL SARCOSINE OXIDASE"/>
    <property type="match status" value="1"/>
</dbReference>
<dbReference type="Gene3D" id="3.50.50.60">
    <property type="entry name" value="FAD/NAD(P)-binding domain"/>
    <property type="match status" value="1"/>
</dbReference>
<evidence type="ECO:0000313" key="7">
    <source>
        <dbReference type="EMBL" id="KAH7319746.1"/>
    </source>
</evidence>
<dbReference type="Gene3D" id="3.30.9.10">
    <property type="entry name" value="D-Amino Acid Oxidase, subunit A, domain 2"/>
    <property type="match status" value="1"/>
</dbReference>
<keyword evidence="8" id="KW-1185">Reference proteome</keyword>
<dbReference type="InterPro" id="IPR006076">
    <property type="entry name" value="FAD-dep_OxRdtase"/>
</dbReference>
<accession>A0A8K0WRP4</accession>
<proteinExistence type="inferred from homology"/>
<dbReference type="InterPro" id="IPR045170">
    <property type="entry name" value="MTOX"/>
</dbReference>
<evidence type="ECO:0000256" key="4">
    <source>
        <dbReference type="ARBA" id="ARBA00022827"/>
    </source>
</evidence>
<dbReference type="GO" id="GO:0051698">
    <property type="term" value="F:saccharopine oxidase activity"/>
    <property type="evidence" value="ECO:0007669"/>
    <property type="project" value="TreeGrafter"/>
</dbReference>
<keyword evidence="3" id="KW-0285">Flavoprotein</keyword>
<evidence type="ECO:0000256" key="1">
    <source>
        <dbReference type="ARBA" id="ARBA00001974"/>
    </source>
</evidence>
<sequence length="435" mass="48392">MEEEPPRLPIDVLVVGAGNFGAATAFELVKRGYKNIALLDLDSSPNPRAASHDINKIVRDDYPDPLYMRMLQKAMPLWRHHDNYKEYYHEVGMLRADPSNFGPESIASYKNLGIHSDARMMPVDEVRQGWNGVFADTNFGDLSHVLYNPNVGYGEAEKALGAVLKLGAERGVRFVQGTATKLFLGPDGECQGVVLETDQILRANKVLLCTGARTPALLAASAPENKLLHAGDRIIATGAVSFHTTLHGEQRAKFQRVPVLKNCLPEVKGESMSMLEDGTFKFNCDLCFTNYAVFPATGDKMSLVPDDDEHQVWTGPDYIKFFKEKAQKTMKGLYGKEVEGVAIENYRMCWDASTPTHDFLITPHPHSPRLYIATGGSFHGWKFLPVIGEYIADMVSHQLDPEYAARWAWDRAGNDDHSANPTYQVIGDLQDFAKA</sequence>
<comment type="similarity">
    <text evidence="2">Belongs to the MSOX/MTOX family.</text>
</comment>
<organism evidence="7 8">
    <name type="scientific">Stachybotrys elegans</name>
    <dbReference type="NCBI Taxonomy" id="80388"/>
    <lineage>
        <taxon>Eukaryota</taxon>
        <taxon>Fungi</taxon>
        <taxon>Dikarya</taxon>
        <taxon>Ascomycota</taxon>
        <taxon>Pezizomycotina</taxon>
        <taxon>Sordariomycetes</taxon>
        <taxon>Hypocreomycetidae</taxon>
        <taxon>Hypocreales</taxon>
        <taxon>Stachybotryaceae</taxon>
        <taxon>Stachybotrys</taxon>
    </lineage>
</organism>